<protein>
    <submittedName>
        <fullName evidence="1">Uncharacterized protein</fullName>
    </submittedName>
</protein>
<comment type="caution">
    <text evidence="1">The sequence shown here is derived from an EMBL/GenBank/DDBJ whole genome shotgun (WGS) entry which is preliminary data.</text>
</comment>
<reference evidence="1 2" key="1">
    <citation type="journal article" date="2022" name="New Phytol.">
        <title>Ecological generalism drives hyperdiversity of secondary metabolite gene clusters in xylarialean endophytes.</title>
        <authorList>
            <person name="Franco M.E.E."/>
            <person name="Wisecaver J.H."/>
            <person name="Arnold A.E."/>
            <person name="Ju Y.M."/>
            <person name="Slot J.C."/>
            <person name="Ahrendt S."/>
            <person name="Moore L.P."/>
            <person name="Eastman K.E."/>
            <person name="Scott K."/>
            <person name="Konkel Z."/>
            <person name="Mondo S.J."/>
            <person name="Kuo A."/>
            <person name="Hayes R.D."/>
            <person name="Haridas S."/>
            <person name="Andreopoulos B."/>
            <person name="Riley R."/>
            <person name="LaButti K."/>
            <person name="Pangilinan J."/>
            <person name="Lipzen A."/>
            <person name="Amirebrahimi M."/>
            <person name="Yan J."/>
            <person name="Adam C."/>
            <person name="Keymanesh K."/>
            <person name="Ng V."/>
            <person name="Louie K."/>
            <person name="Northen T."/>
            <person name="Drula E."/>
            <person name="Henrissat B."/>
            <person name="Hsieh H.M."/>
            <person name="Youens-Clark K."/>
            <person name="Lutzoni F."/>
            <person name="Miadlikowska J."/>
            <person name="Eastwood D.C."/>
            <person name="Hamelin R.C."/>
            <person name="Grigoriev I.V."/>
            <person name="U'Ren J.M."/>
        </authorList>
    </citation>
    <scope>NUCLEOTIDE SEQUENCE [LARGE SCALE GENOMIC DNA]</scope>
    <source>
        <strain evidence="1 2">ER1909</strain>
    </source>
</reference>
<keyword evidence="2" id="KW-1185">Reference proteome</keyword>
<proteinExistence type="predicted"/>
<sequence length="229" mass="24365">MTKILRSIGLKLYLHRNATKLLDKTLGKPPVEKVRVRIRNTNPALATASSKVGSIAALAVLNVIKAQAGASTTAAVALYAAECISSCFKVLTEGIPDAIRTVLLADAMEYSPLSLQPLKRLTSLFIDLSPTRTIDRARVVAHRVRGSLSGHQANATVAAIAAAQMDVIGAVTDVIFDYIATTEPTDEDALWSLKKLAFAMIEAASQGAAAVAQSVAMVTNQPPPYRERE</sequence>
<organism evidence="1 2">
    <name type="scientific">Hypoxylon rubiginosum</name>
    <dbReference type="NCBI Taxonomy" id="110542"/>
    <lineage>
        <taxon>Eukaryota</taxon>
        <taxon>Fungi</taxon>
        <taxon>Dikarya</taxon>
        <taxon>Ascomycota</taxon>
        <taxon>Pezizomycotina</taxon>
        <taxon>Sordariomycetes</taxon>
        <taxon>Xylariomycetidae</taxon>
        <taxon>Xylariales</taxon>
        <taxon>Hypoxylaceae</taxon>
        <taxon>Hypoxylon</taxon>
    </lineage>
</organism>
<dbReference type="Proteomes" id="UP001497680">
    <property type="component" value="Unassembled WGS sequence"/>
</dbReference>
<name>A0ACC0CNY8_9PEZI</name>
<evidence type="ECO:0000313" key="1">
    <source>
        <dbReference type="EMBL" id="KAI6082071.1"/>
    </source>
</evidence>
<dbReference type="EMBL" id="MU394379">
    <property type="protein sequence ID" value="KAI6082071.1"/>
    <property type="molecule type" value="Genomic_DNA"/>
</dbReference>
<gene>
    <name evidence="1" type="ORF">F4821DRAFT_264274</name>
</gene>
<evidence type="ECO:0000313" key="2">
    <source>
        <dbReference type="Proteomes" id="UP001497680"/>
    </source>
</evidence>
<accession>A0ACC0CNY8</accession>